<dbReference type="KEGG" id="ppsc:EHS13_32960"/>
<sequence>MNSKMRGRSMEFTFRHEQDKIMRLLAIHLPVMDLTASVIWYTEYLELSLLKQTNSSAELAVLENGITVHPTLVLTRTESSHRLNYEKDGRLRSMVMMHASNLEGIRDKMIHAGVNVTLSHADQEDDGCGRFFEATDPSGNIIQIQANDGESPADHERVEAIFNLEIPVSDVHKSARFYTDVLGFQLIREPDDQLAIVKTGPFYKIRFGYLDVQEFGFFLFRHERSTALHFKNNAGQIRECLVLQANDTAALHEHLTSKGHIIMETEGKTDSGQMSFQIIDPDGNRIKIVPWEESPFKTNIIKQSVQC</sequence>
<evidence type="ECO:0000313" key="3">
    <source>
        <dbReference type="Proteomes" id="UP000426246"/>
    </source>
</evidence>
<dbReference type="SUPFAM" id="SSF54593">
    <property type="entry name" value="Glyoxalase/Bleomycin resistance protein/Dihydroxybiphenyl dioxygenase"/>
    <property type="match status" value="2"/>
</dbReference>
<dbReference type="EMBL" id="CP034235">
    <property type="protein sequence ID" value="QGQ99332.1"/>
    <property type="molecule type" value="Genomic_DNA"/>
</dbReference>
<dbReference type="Gene3D" id="3.10.180.10">
    <property type="entry name" value="2,3-Dihydroxybiphenyl 1,2-Dioxygenase, domain 1"/>
    <property type="match status" value="2"/>
</dbReference>
<evidence type="ECO:0000313" key="2">
    <source>
        <dbReference type="EMBL" id="QGQ99332.1"/>
    </source>
</evidence>
<dbReference type="Pfam" id="PF00903">
    <property type="entry name" value="Glyoxalase"/>
    <property type="match status" value="2"/>
</dbReference>
<reference evidence="3" key="1">
    <citation type="submission" date="2018-11" db="EMBL/GenBank/DDBJ databases">
        <title>Complete genome sequence of Paenibacillus sp. ML311-T8.</title>
        <authorList>
            <person name="Nam Y.-D."/>
            <person name="Kang J."/>
            <person name="Chung W.-H."/>
            <person name="Park Y.S."/>
        </authorList>
    </citation>
    <scope>NUCLEOTIDE SEQUENCE [LARGE SCALE GENOMIC DNA]</scope>
    <source>
        <strain evidence="3">ML311-T8</strain>
    </source>
</reference>
<gene>
    <name evidence="2" type="ORF">EHS13_32960</name>
</gene>
<dbReference type="InterPro" id="IPR029068">
    <property type="entry name" value="Glyas_Bleomycin-R_OHBP_Dase"/>
</dbReference>
<dbReference type="InterPro" id="IPR037523">
    <property type="entry name" value="VOC_core"/>
</dbReference>
<dbReference type="AlphaFoldDB" id="A0A6B8RU58"/>
<accession>A0A6B8RU58</accession>
<dbReference type="CDD" id="cd06587">
    <property type="entry name" value="VOC"/>
    <property type="match status" value="1"/>
</dbReference>
<dbReference type="InterPro" id="IPR004360">
    <property type="entry name" value="Glyas_Fos-R_dOase_dom"/>
</dbReference>
<dbReference type="PANTHER" id="PTHR36503:SF1">
    <property type="entry name" value="BLR2520 PROTEIN"/>
    <property type="match status" value="1"/>
</dbReference>
<feature type="domain" description="VOC" evidence="1">
    <location>
        <begin position="160"/>
        <end position="291"/>
    </location>
</feature>
<name>A0A6B8RU58_9BACL</name>
<proteinExistence type="predicted"/>
<evidence type="ECO:0000259" key="1">
    <source>
        <dbReference type="PROSITE" id="PS51819"/>
    </source>
</evidence>
<dbReference type="PROSITE" id="PS51819">
    <property type="entry name" value="VOC"/>
    <property type="match status" value="2"/>
</dbReference>
<dbReference type="Proteomes" id="UP000426246">
    <property type="component" value="Chromosome"/>
</dbReference>
<dbReference type="PANTHER" id="PTHR36503">
    <property type="entry name" value="BLR2520 PROTEIN"/>
    <property type="match status" value="1"/>
</dbReference>
<keyword evidence="3" id="KW-1185">Reference proteome</keyword>
<protein>
    <recommendedName>
        <fullName evidence="1">VOC domain-containing protein</fullName>
    </recommendedName>
</protein>
<organism evidence="2 3">
    <name type="scientific">Paenibacillus psychroresistens</name>
    <dbReference type="NCBI Taxonomy" id="1778678"/>
    <lineage>
        <taxon>Bacteria</taxon>
        <taxon>Bacillati</taxon>
        <taxon>Bacillota</taxon>
        <taxon>Bacilli</taxon>
        <taxon>Bacillales</taxon>
        <taxon>Paenibacillaceae</taxon>
        <taxon>Paenibacillus</taxon>
    </lineage>
</organism>
<feature type="domain" description="VOC" evidence="1">
    <location>
        <begin position="23"/>
        <end position="147"/>
    </location>
</feature>